<accession>A0ABZ2SRJ2</accession>
<gene>
    <name evidence="1" type="ORF">DOK78_001137</name>
</gene>
<dbReference type="SMART" id="SM01059">
    <property type="entry name" value="CAT"/>
    <property type="match status" value="1"/>
</dbReference>
<name>A0ABZ2SRJ2_9ENTE</name>
<protein>
    <submittedName>
        <fullName evidence="1">Chloramphenicol O-acetyltransferase type A</fullName>
    </submittedName>
</protein>
<keyword evidence="2" id="KW-1185">Reference proteome</keyword>
<dbReference type="Gene3D" id="3.30.559.10">
    <property type="entry name" value="Chloramphenicol acetyltransferase-like domain"/>
    <property type="match status" value="1"/>
</dbReference>
<dbReference type="InterPro" id="IPR023213">
    <property type="entry name" value="CAT-like_dom_sf"/>
</dbReference>
<dbReference type="PANTHER" id="PTHR38474">
    <property type="entry name" value="SLR0299 PROTEIN"/>
    <property type="match status" value="1"/>
</dbReference>
<evidence type="ECO:0000313" key="2">
    <source>
        <dbReference type="Proteomes" id="UP000664701"/>
    </source>
</evidence>
<evidence type="ECO:0000313" key="1">
    <source>
        <dbReference type="EMBL" id="WYJ76504.1"/>
    </source>
</evidence>
<dbReference type="EMBL" id="CP147251">
    <property type="protein sequence ID" value="WYJ76504.1"/>
    <property type="molecule type" value="Genomic_DNA"/>
</dbReference>
<dbReference type="SUPFAM" id="SSF52777">
    <property type="entry name" value="CoA-dependent acyltransferases"/>
    <property type="match status" value="1"/>
</dbReference>
<dbReference type="RefSeq" id="WP_207941381.1">
    <property type="nucleotide sequence ID" value="NZ_CP147251.1"/>
</dbReference>
<dbReference type="Pfam" id="PF00302">
    <property type="entry name" value="CAT"/>
    <property type="match status" value="1"/>
</dbReference>
<reference evidence="1 2" key="2">
    <citation type="submission" date="2024-03" db="EMBL/GenBank/DDBJ databases">
        <title>The Genome Sequence of Enterococcus sp. DIV2402.</title>
        <authorList>
            <consortium name="The Broad Institute Genomics Platform"/>
            <consortium name="The Broad Institute Microbial Omics Core"/>
            <consortium name="The Broad Institute Genomic Center for Infectious Diseases"/>
            <person name="Earl A."/>
            <person name="Manson A."/>
            <person name="Gilmore M."/>
            <person name="Schwartman J."/>
            <person name="Shea T."/>
            <person name="Abouelleil A."/>
            <person name="Cao P."/>
            <person name="Chapman S."/>
            <person name="Cusick C."/>
            <person name="Young S."/>
            <person name="Neafsey D."/>
            <person name="Nusbaum C."/>
            <person name="Birren B."/>
        </authorList>
    </citation>
    <scope>NUCLEOTIDE SEQUENCE [LARGE SCALE GENOMIC DNA]</scope>
    <source>
        <strain evidence="1 2">DIV2402</strain>
    </source>
</reference>
<dbReference type="Proteomes" id="UP000664701">
    <property type="component" value="Chromosome"/>
</dbReference>
<dbReference type="PANTHER" id="PTHR38474:SF2">
    <property type="entry name" value="CHLORAMPHENICOL ACETYLTRANSFERASE"/>
    <property type="match status" value="1"/>
</dbReference>
<dbReference type="NCBIfam" id="NF000491">
    <property type="entry name" value="chloram_CatA"/>
    <property type="match status" value="1"/>
</dbReference>
<sequence>MTFTKIDIENWHRKEYYLHYMNQPCTYSLTTTIDITELKHGLKNNNQKIYPALIYMLTTIVNQHEEFRMTKNAKAELGYWKELIPSYTIFNKENQTFSSIWTTYTTSFTDFYAACVQDIATYSDSKTLFPKQPFPTNSLNISILPWTEFTSFSLNIYDEGSYLLPIFTIGKFIQENEKILMPLAIQVNHAVCDGYHLGNFITDLQQFTKNYSDWL</sequence>
<dbReference type="InterPro" id="IPR001707">
    <property type="entry name" value="Cmp_AcTrfase"/>
</dbReference>
<dbReference type="PIRSF" id="PIRSF000440">
    <property type="entry name" value="CAT"/>
    <property type="match status" value="1"/>
</dbReference>
<reference evidence="1 2" key="1">
    <citation type="submission" date="2021-03" db="EMBL/GenBank/DDBJ databases">
        <authorList>
            <person name="Gilmore M.S."/>
            <person name="Schwartzman J."/>
            <person name="Van Tyne D."/>
            <person name="Martin M."/>
            <person name="Earl A.M."/>
            <person name="Manson A.L."/>
            <person name="Straub T."/>
            <person name="Salamzade R."/>
            <person name="Saavedra J."/>
            <person name="Lebreton F."/>
            <person name="Prichula J."/>
            <person name="Schaufler K."/>
            <person name="Gaca A."/>
            <person name="Sgardioli B."/>
            <person name="Wagenaar J."/>
            <person name="Strong T."/>
        </authorList>
    </citation>
    <scope>NUCLEOTIDE SEQUENCE [LARGE SCALE GENOMIC DNA]</scope>
    <source>
        <strain evidence="1 2">DIV2402</strain>
    </source>
</reference>
<organism evidence="1 2">
    <name type="scientific">Candidatus Enterococcus lowellii</name>
    <dbReference type="NCBI Taxonomy" id="2230877"/>
    <lineage>
        <taxon>Bacteria</taxon>
        <taxon>Bacillati</taxon>
        <taxon>Bacillota</taxon>
        <taxon>Bacilli</taxon>
        <taxon>Lactobacillales</taxon>
        <taxon>Enterococcaceae</taxon>
        <taxon>Enterococcus</taxon>
    </lineage>
</organism>
<proteinExistence type="predicted"/>